<comment type="caution">
    <text evidence="1">The sequence shown here is derived from an EMBL/GenBank/DDBJ whole genome shotgun (WGS) entry which is preliminary data.</text>
</comment>
<gene>
    <name evidence="1" type="ORF">PCOR1329_LOCUS55859</name>
</gene>
<keyword evidence="2" id="KW-1185">Reference proteome</keyword>
<feature type="non-terminal residue" evidence="1">
    <location>
        <position position="80"/>
    </location>
</feature>
<name>A0ABN9V980_9DINO</name>
<organism evidence="1 2">
    <name type="scientific">Prorocentrum cordatum</name>
    <dbReference type="NCBI Taxonomy" id="2364126"/>
    <lineage>
        <taxon>Eukaryota</taxon>
        <taxon>Sar</taxon>
        <taxon>Alveolata</taxon>
        <taxon>Dinophyceae</taxon>
        <taxon>Prorocentrales</taxon>
        <taxon>Prorocentraceae</taxon>
        <taxon>Prorocentrum</taxon>
    </lineage>
</organism>
<proteinExistence type="predicted"/>
<evidence type="ECO:0000313" key="2">
    <source>
        <dbReference type="Proteomes" id="UP001189429"/>
    </source>
</evidence>
<accession>A0ABN9V980</accession>
<dbReference type="EMBL" id="CAUYUJ010016859">
    <property type="protein sequence ID" value="CAK0869531.1"/>
    <property type="molecule type" value="Genomic_DNA"/>
</dbReference>
<protein>
    <submittedName>
        <fullName evidence="1">Uncharacterized protein</fullName>
    </submittedName>
</protein>
<reference evidence="1" key="1">
    <citation type="submission" date="2023-10" db="EMBL/GenBank/DDBJ databases">
        <authorList>
            <person name="Chen Y."/>
            <person name="Shah S."/>
            <person name="Dougan E. K."/>
            <person name="Thang M."/>
            <person name="Chan C."/>
        </authorList>
    </citation>
    <scope>NUCLEOTIDE SEQUENCE [LARGE SCALE GENOMIC DNA]</scope>
</reference>
<sequence>MPPRVVLCELCGGKFFPHSSHSSRSAGRRWASSCTRAPTARPGCPCWRWTATSSGAARRRLPALPPRGRAPLCSGAWTGR</sequence>
<evidence type="ECO:0000313" key="1">
    <source>
        <dbReference type="EMBL" id="CAK0869531.1"/>
    </source>
</evidence>
<dbReference type="Proteomes" id="UP001189429">
    <property type="component" value="Unassembled WGS sequence"/>
</dbReference>